<accession>A0A2N3LBK4</accession>
<evidence type="ECO:0000259" key="4">
    <source>
        <dbReference type="PROSITE" id="PS50977"/>
    </source>
</evidence>
<feature type="domain" description="HTH tetR-type" evidence="4">
    <location>
        <begin position="5"/>
        <end position="65"/>
    </location>
</feature>
<sequence>MPAKKDIPNALITAAMKLAADKSWHDVTLIDIAQAAGVTVADCYDHCRGKGDILRKFIHRIDRDVLADLDAEDFNEPGHDRLIAIVMARFDALAAYRPALRSILCARGDLGPADSLRAIKTHFGSMRWMLDAAGFRTGGLHGSLRIAAMTGIYARCFKLWLDDTSTDFGPTMALLDRELSKAATWDARVEKGLGKAHRLCGKISKKYHRFAAKKHGSSQQETTAQTPAQTSGSSATAP</sequence>
<dbReference type="GO" id="GO:0003677">
    <property type="term" value="F:DNA binding"/>
    <property type="evidence" value="ECO:0007669"/>
    <property type="project" value="UniProtKB-UniRule"/>
</dbReference>
<dbReference type="Gene3D" id="1.10.357.10">
    <property type="entry name" value="Tetracycline Repressor, domain 2"/>
    <property type="match status" value="1"/>
</dbReference>
<feature type="compositionally biased region" description="Low complexity" evidence="3">
    <location>
        <begin position="217"/>
        <end position="231"/>
    </location>
</feature>
<reference evidence="5 6" key="1">
    <citation type="submission" date="2017-09" db="EMBL/GenBank/DDBJ databases">
        <title>Biodiversity and function of Thalassospira species in the particle-attached aromatic-hydrocarbon-degrading consortia from the surface seawater of the China South Sea.</title>
        <authorList>
            <person name="Dong C."/>
            <person name="Lai Q."/>
            <person name="Shao Z."/>
        </authorList>
    </citation>
    <scope>NUCLEOTIDE SEQUENCE [LARGE SCALE GENOMIC DNA]</scope>
    <source>
        <strain evidence="5 6">139Z-12</strain>
    </source>
</reference>
<evidence type="ECO:0000313" key="6">
    <source>
        <dbReference type="Proteomes" id="UP000233332"/>
    </source>
</evidence>
<dbReference type="AlphaFoldDB" id="A0A2N3LBK4"/>
<organism evidence="5 6">
    <name type="scientific">Thalassospira lohafexi</name>
    <dbReference type="NCBI Taxonomy" id="744227"/>
    <lineage>
        <taxon>Bacteria</taxon>
        <taxon>Pseudomonadati</taxon>
        <taxon>Pseudomonadota</taxon>
        <taxon>Alphaproteobacteria</taxon>
        <taxon>Rhodospirillales</taxon>
        <taxon>Thalassospiraceae</taxon>
        <taxon>Thalassospira</taxon>
    </lineage>
</organism>
<feature type="region of interest" description="Disordered" evidence="3">
    <location>
        <begin position="211"/>
        <end position="238"/>
    </location>
</feature>
<name>A0A2N3LBK4_9PROT</name>
<dbReference type="Proteomes" id="UP000233332">
    <property type="component" value="Unassembled WGS sequence"/>
</dbReference>
<evidence type="ECO:0000313" key="5">
    <source>
        <dbReference type="EMBL" id="PKR60148.1"/>
    </source>
</evidence>
<dbReference type="EMBL" id="NXGX01000001">
    <property type="protein sequence ID" value="PKR60148.1"/>
    <property type="molecule type" value="Genomic_DNA"/>
</dbReference>
<dbReference type="InterPro" id="IPR001647">
    <property type="entry name" value="HTH_TetR"/>
</dbReference>
<evidence type="ECO:0000256" key="2">
    <source>
        <dbReference type="PROSITE-ProRule" id="PRU00335"/>
    </source>
</evidence>
<dbReference type="PROSITE" id="PS50977">
    <property type="entry name" value="HTH_TETR_2"/>
    <property type="match status" value="1"/>
</dbReference>
<dbReference type="SUPFAM" id="SSF46689">
    <property type="entry name" value="Homeodomain-like"/>
    <property type="match status" value="1"/>
</dbReference>
<dbReference type="RefSeq" id="WP_101299423.1">
    <property type="nucleotide sequence ID" value="NZ_NXGX01000001.1"/>
</dbReference>
<keyword evidence="6" id="KW-1185">Reference proteome</keyword>
<evidence type="ECO:0000256" key="3">
    <source>
        <dbReference type="SAM" id="MobiDB-lite"/>
    </source>
</evidence>
<keyword evidence="1 2" id="KW-0238">DNA-binding</keyword>
<comment type="caution">
    <text evidence="5">The sequence shown here is derived from an EMBL/GenBank/DDBJ whole genome shotgun (WGS) entry which is preliminary data.</text>
</comment>
<gene>
    <name evidence="5" type="ORF">COO92_01925</name>
</gene>
<dbReference type="InterPro" id="IPR009057">
    <property type="entry name" value="Homeodomain-like_sf"/>
</dbReference>
<evidence type="ECO:0000256" key="1">
    <source>
        <dbReference type="ARBA" id="ARBA00023125"/>
    </source>
</evidence>
<proteinExistence type="predicted"/>
<protein>
    <submittedName>
        <fullName evidence="5">TetR family transcriptional regulator</fullName>
    </submittedName>
</protein>
<dbReference type="Pfam" id="PF00440">
    <property type="entry name" value="TetR_N"/>
    <property type="match status" value="1"/>
</dbReference>
<feature type="DNA-binding region" description="H-T-H motif" evidence="2">
    <location>
        <begin position="28"/>
        <end position="47"/>
    </location>
</feature>